<feature type="region of interest" description="Disordered" evidence="1">
    <location>
        <begin position="1"/>
        <end position="62"/>
    </location>
</feature>
<reference evidence="2 3" key="1">
    <citation type="submission" date="2024-05" db="EMBL/GenBank/DDBJ databases">
        <title>Genetic variation in Jamaican populations of the coffee berry borer (Hypothenemus hampei).</title>
        <authorList>
            <person name="Errbii M."/>
            <person name="Myrie A."/>
        </authorList>
    </citation>
    <scope>NUCLEOTIDE SEQUENCE [LARGE SCALE GENOMIC DNA]</scope>
    <source>
        <strain evidence="2">JA-Hopewell-2020-01-JO</strain>
        <tissue evidence="2">Whole body</tissue>
    </source>
</reference>
<evidence type="ECO:0000313" key="3">
    <source>
        <dbReference type="Proteomes" id="UP001566132"/>
    </source>
</evidence>
<name>A0ABD1E1Q0_HYPHA</name>
<sequence>MDQEAPQKSLSSIDFLTEGNTDSPLDSSELELMSTTVSAGTENEMETNQESNYSTPSTTYSPVLRPHPPAMILSTLGAFLNENRRVIKLMIFWIKLQNNLN</sequence>
<dbReference type="EMBL" id="JBDJPC010000014">
    <property type="protein sequence ID" value="KAL1488504.1"/>
    <property type="molecule type" value="Genomic_DNA"/>
</dbReference>
<gene>
    <name evidence="2" type="ORF">ABEB36_014970</name>
</gene>
<feature type="compositionally biased region" description="Polar residues" evidence="1">
    <location>
        <begin position="1"/>
        <end position="26"/>
    </location>
</feature>
<keyword evidence="3" id="KW-1185">Reference proteome</keyword>
<evidence type="ECO:0000313" key="2">
    <source>
        <dbReference type="EMBL" id="KAL1488504.1"/>
    </source>
</evidence>
<accession>A0ABD1E1Q0</accession>
<evidence type="ECO:0000256" key="1">
    <source>
        <dbReference type="SAM" id="MobiDB-lite"/>
    </source>
</evidence>
<proteinExistence type="predicted"/>
<protein>
    <submittedName>
        <fullName evidence="2">Uncharacterized protein</fullName>
    </submittedName>
</protein>
<feature type="compositionally biased region" description="Low complexity" evidence="1">
    <location>
        <begin position="53"/>
        <end position="62"/>
    </location>
</feature>
<organism evidence="2 3">
    <name type="scientific">Hypothenemus hampei</name>
    <name type="common">Coffee berry borer</name>
    <dbReference type="NCBI Taxonomy" id="57062"/>
    <lineage>
        <taxon>Eukaryota</taxon>
        <taxon>Metazoa</taxon>
        <taxon>Ecdysozoa</taxon>
        <taxon>Arthropoda</taxon>
        <taxon>Hexapoda</taxon>
        <taxon>Insecta</taxon>
        <taxon>Pterygota</taxon>
        <taxon>Neoptera</taxon>
        <taxon>Endopterygota</taxon>
        <taxon>Coleoptera</taxon>
        <taxon>Polyphaga</taxon>
        <taxon>Cucujiformia</taxon>
        <taxon>Curculionidae</taxon>
        <taxon>Scolytinae</taxon>
        <taxon>Hypothenemus</taxon>
    </lineage>
</organism>
<dbReference type="AlphaFoldDB" id="A0ABD1E1Q0"/>
<comment type="caution">
    <text evidence="2">The sequence shown here is derived from an EMBL/GenBank/DDBJ whole genome shotgun (WGS) entry which is preliminary data.</text>
</comment>
<feature type="compositionally biased region" description="Polar residues" evidence="1">
    <location>
        <begin position="33"/>
        <end position="52"/>
    </location>
</feature>
<dbReference type="Proteomes" id="UP001566132">
    <property type="component" value="Unassembled WGS sequence"/>
</dbReference>